<keyword evidence="2 5" id="KW-0645">Protease</keyword>
<feature type="compositionally biased region" description="Low complexity" evidence="6">
    <location>
        <begin position="36"/>
        <end position="46"/>
    </location>
</feature>
<evidence type="ECO:0000256" key="3">
    <source>
        <dbReference type="ARBA" id="ARBA00022801"/>
    </source>
</evidence>
<organism evidence="9 10">
    <name type="scientific">Chlamydomonas incerta</name>
    <dbReference type="NCBI Taxonomy" id="51695"/>
    <lineage>
        <taxon>Eukaryota</taxon>
        <taxon>Viridiplantae</taxon>
        <taxon>Chlorophyta</taxon>
        <taxon>core chlorophytes</taxon>
        <taxon>Chlorophyceae</taxon>
        <taxon>CS clade</taxon>
        <taxon>Chlamydomonadales</taxon>
        <taxon>Chlamydomonadaceae</taxon>
        <taxon>Chlamydomonas</taxon>
    </lineage>
</organism>
<evidence type="ECO:0000313" key="9">
    <source>
        <dbReference type="EMBL" id="KAG2438096.1"/>
    </source>
</evidence>
<keyword evidence="3 5" id="KW-0378">Hydrolase</keyword>
<feature type="compositionally biased region" description="Polar residues" evidence="6">
    <location>
        <begin position="192"/>
        <end position="201"/>
    </location>
</feature>
<dbReference type="SUPFAM" id="SSF52743">
    <property type="entry name" value="Subtilisin-like"/>
    <property type="match status" value="1"/>
</dbReference>
<dbReference type="InterPro" id="IPR051048">
    <property type="entry name" value="Peptidase_S8/S53_subtilisin"/>
</dbReference>
<proteinExistence type="inferred from homology"/>
<keyword evidence="7" id="KW-0812">Transmembrane</keyword>
<feature type="domain" description="Peptidase S8/S53" evidence="8">
    <location>
        <begin position="750"/>
        <end position="1120"/>
    </location>
</feature>
<dbReference type="CDD" id="cd07473">
    <property type="entry name" value="Peptidases_S8_Subtilisin_like"/>
    <property type="match status" value="1"/>
</dbReference>
<evidence type="ECO:0000256" key="7">
    <source>
        <dbReference type="SAM" id="Phobius"/>
    </source>
</evidence>
<keyword evidence="10" id="KW-1185">Reference proteome</keyword>
<keyword evidence="4 5" id="KW-0720">Serine protease</keyword>
<keyword evidence="7" id="KW-1133">Transmembrane helix</keyword>
<dbReference type="InterPro" id="IPR036852">
    <property type="entry name" value="Peptidase_S8/S53_dom_sf"/>
</dbReference>
<evidence type="ECO:0000256" key="6">
    <source>
        <dbReference type="SAM" id="MobiDB-lite"/>
    </source>
</evidence>
<sequence length="1770" mass="179044">MFGNGGGKTHDTAPMEPAIQQPTPPSNAASVRRRAGPPTTDDSSPGTPGGLTVGILNPLFKGSGRAIDLRSLPGFGDESSAPVNSPVPQPAGASGLGPNSSPFNKLQAPRQSNGGSPWAGPPPGLSPITAAALLNAGSGSSTATGSPYLAAPPPRTSPSGRWNGGGAIMATTALTSPLATPMGSIPLADTYSPDSSQQLSRYDSAGSHLSSASGSGGGCAYGRMGTGGSAGPISPERHPPRASGGGALVSPAGAALEPTSSVTTIATITTKQRSSRLSAATSSPATAPAAAAAATAVALAATGPVAAAGAGKNVAFRDTERAAAATAATASPSAPEPALKSVPAPLVMQGTAEGQKPAAAAAADPVKAEKMAAAAAHAAGLSTGKKPKKKYQKAAAAEAAKQADPEAAKREAEFAAAKAEMKAKRRKRYTNLMCCCCCILFAGIIATAIAVPICVIQGCPPKQADTNVVTQEEGLYSLRLLARMEDIEKKVSDLIPPLLRDYVNVTRLQESAVEFLDFGDLAVLREVRDSLLAKYKDQLTFLIPDFPMRFEPDLAAAARAGLSQLGAAVTSAASTSLGGISISSATGSATASNTASLLASYANGSMSLTALSSLLSDSAKQALQDVAAQISAAADSVPGADGAALDGASLLNAALSGPAGSLLSTLRQTLTSAASGGTGTSSTDLLAEHASLVSAAAAGAAKDLTGLLGGGGSSNSAGASTAADSDPNVQWYLKKSEVADAWSLTEGAPDVIVAVVDTGFDIDHPDLKPNLWVNPGEVPGDGIDNDGNGYIDDINGFDFAGSGDACQGDWRARASPPPPPPSPPPPSPPPPSRPPPARKTASASKRVQASVLTAPTARATYATQLRPMCKPDADVRPESGDTGHGTHVAGIVAAVRNSAAAVAGAAPRVKVMVLKVFDASGRVYASHVVAAYAYAQRMGAHIVSCSFGPDTPNLQPQPYEVAEMAAQESLYSSAVTPLESKGVLLVAAAGNELTDLNGLASVKANYLPCTLPNSNVMCITGSNPLDRIITGMAGNMPVGVNYGTAVVDMAAPGQDIFNTFPISLGSYGNKTGSSMATPLVAGVAALVASVVGAVGPLASSPDFYQASRVKSLLLETADKLPGLPVIGGRRLNAQRAVEAAYAATGGSYLLTPSSDFYTANGGAASVLSTGLSEQYYMAAAPLGSMPTSLDTIAVPAAPFDVSVRAPVNNTPVTRLLRYKYTPSTANTSAPAGGASGVLLLRLAGLVRFTASGVWGLQLSGVMPPASVRILIGQRLLNLTSIGATASLMVPTAGLYDFEMLILAPSDPVELRWAPPTSPGLYGPPSSDLLVVPSYSPAVHPRFAPNVTFSGTSAAPGWQVLWDCNTRDDGTAPAAQLPPAFLASFSTGLAPFSGAPYVPLRNSLLTGADLFRVAGSFGAAATAATQVTLAGASPPPGLAVPDFTTTAAYGVAVAQFTPPSSGQVQFQIACSSCMLFVQGVLVADASQQQPIGSGSTVGAPAPQTVQSGCMSLTTALKSLGSSSVYTLELRFMVGDASRGVLGVTWSPCSPTGSPTGQWGGLAGMLTSAVMWAPPAAGTGFNRSSLRCDLWRSRGAADASTVPSPRLVPPLASFTLPRAGSRNQNCTLWSSNPNCTAVALATALDVMPTLVSGSGNYHVRCWAFWNGTFKAGAFSVRSATITSSPAAVANVFLGNQQVFRSAAPSAPPFVNFNRQSLAPRVSSFAPYLQLLAFEYSDVSPTAVMGLLDGTEVFAVKETLLIDRRMVVPAIQT</sequence>
<dbReference type="Pfam" id="PF00082">
    <property type="entry name" value="Peptidase_S8"/>
    <property type="match status" value="1"/>
</dbReference>
<comment type="similarity">
    <text evidence="1 5">Belongs to the peptidase S8 family.</text>
</comment>
<feature type="compositionally biased region" description="Low complexity" evidence="6">
    <location>
        <begin position="170"/>
        <end position="181"/>
    </location>
</feature>
<gene>
    <name evidence="9" type="ORF">HXX76_005705</name>
</gene>
<protein>
    <recommendedName>
        <fullName evidence="8">Peptidase S8/S53 domain-containing protein</fullName>
    </recommendedName>
</protein>
<evidence type="ECO:0000256" key="2">
    <source>
        <dbReference type="ARBA" id="ARBA00022670"/>
    </source>
</evidence>
<feature type="compositionally biased region" description="Low complexity" evidence="6">
    <location>
        <begin position="204"/>
        <end position="213"/>
    </location>
</feature>
<dbReference type="InterPro" id="IPR034204">
    <property type="entry name" value="PfSUB1-like_cat_dom"/>
</dbReference>
<feature type="region of interest" description="Disordered" evidence="6">
    <location>
        <begin position="794"/>
        <end position="855"/>
    </location>
</feature>
<dbReference type="InterPro" id="IPR000209">
    <property type="entry name" value="Peptidase_S8/S53_dom"/>
</dbReference>
<feature type="compositionally biased region" description="Low complexity" evidence="6">
    <location>
        <begin position="322"/>
        <end position="338"/>
    </location>
</feature>
<dbReference type="Proteomes" id="UP000650467">
    <property type="component" value="Unassembled WGS sequence"/>
</dbReference>
<dbReference type="PANTHER" id="PTHR43399:SF4">
    <property type="entry name" value="CELL WALL-ASSOCIATED PROTEASE"/>
    <property type="match status" value="1"/>
</dbReference>
<feature type="compositionally biased region" description="Low complexity" evidence="6">
    <location>
        <begin position="129"/>
        <end position="146"/>
    </location>
</feature>
<dbReference type="InterPro" id="IPR015500">
    <property type="entry name" value="Peptidase_S8_subtilisin-rel"/>
</dbReference>
<dbReference type="InterPro" id="IPR022398">
    <property type="entry name" value="Peptidase_S8_His-AS"/>
</dbReference>
<dbReference type="PROSITE" id="PS51892">
    <property type="entry name" value="SUBTILASE"/>
    <property type="match status" value="1"/>
</dbReference>
<evidence type="ECO:0000256" key="4">
    <source>
        <dbReference type="ARBA" id="ARBA00022825"/>
    </source>
</evidence>
<dbReference type="PANTHER" id="PTHR43399">
    <property type="entry name" value="SUBTILISIN-RELATED"/>
    <property type="match status" value="1"/>
</dbReference>
<feature type="compositionally biased region" description="Polar residues" evidence="6">
    <location>
        <begin position="841"/>
        <end position="853"/>
    </location>
</feature>
<dbReference type="Gene3D" id="3.40.50.200">
    <property type="entry name" value="Peptidase S8/S53 domain"/>
    <property type="match status" value="1"/>
</dbReference>
<feature type="region of interest" description="Disordered" evidence="6">
    <location>
        <begin position="320"/>
        <end position="340"/>
    </location>
</feature>
<reference evidence="9" key="1">
    <citation type="journal article" date="2020" name="bioRxiv">
        <title>Comparative genomics of Chlamydomonas.</title>
        <authorList>
            <person name="Craig R.J."/>
            <person name="Hasan A.R."/>
            <person name="Ness R.W."/>
            <person name="Keightley P.D."/>
        </authorList>
    </citation>
    <scope>NUCLEOTIDE SEQUENCE</scope>
    <source>
        <strain evidence="9">SAG 7.73</strain>
    </source>
</reference>
<dbReference type="OrthoDB" id="5139247at2759"/>
<evidence type="ECO:0000256" key="1">
    <source>
        <dbReference type="ARBA" id="ARBA00011073"/>
    </source>
</evidence>
<dbReference type="PROSITE" id="PS00137">
    <property type="entry name" value="SUBTILASE_HIS"/>
    <property type="match status" value="1"/>
</dbReference>
<feature type="active site" description="Charge relay system" evidence="5">
    <location>
        <position position="884"/>
    </location>
</feature>
<comment type="caution">
    <text evidence="9">The sequence shown here is derived from an EMBL/GenBank/DDBJ whole genome shotgun (WGS) entry which is preliminary data.</text>
</comment>
<feature type="region of interest" description="Disordered" evidence="6">
    <location>
        <begin position="1"/>
        <end position="255"/>
    </location>
</feature>
<evidence type="ECO:0000313" key="10">
    <source>
        <dbReference type="Proteomes" id="UP000650467"/>
    </source>
</evidence>
<name>A0A835TH00_CHLIN</name>
<feature type="compositionally biased region" description="Pro residues" evidence="6">
    <location>
        <begin position="815"/>
        <end position="837"/>
    </location>
</feature>
<evidence type="ECO:0000256" key="5">
    <source>
        <dbReference type="PROSITE-ProRule" id="PRU01240"/>
    </source>
</evidence>
<dbReference type="GO" id="GO:0004252">
    <property type="term" value="F:serine-type endopeptidase activity"/>
    <property type="evidence" value="ECO:0007669"/>
    <property type="project" value="UniProtKB-UniRule"/>
</dbReference>
<dbReference type="PRINTS" id="PR00723">
    <property type="entry name" value="SUBTILISIN"/>
</dbReference>
<feature type="active site" description="Charge relay system" evidence="5">
    <location>
        <position position="1074"/>
    </location>
</feature>
<dbReference type="GO" id="GO:0006508">
    <property type="term" value="P:proteolysis"/>
    <property type="evidence" value="ECO:0007669"/>
    <property type="project" value="UniProtKB-KW"/>
</dbReference>
<feature type="compositionally biased region" description="Polar residues" evidence="6">
    <location>
        <begin position="97"/>
        <end position="115"/>
    </location>
</feature>
<feature type="active site" description="Charge relay system" evidence="5">
    <location>
        <position position="757"/>
    </location>
</feature>
<dbReference type="EMBL" id="JAEHOC010000010">
    <property type="protein sequence ID" value="KAG2438096.1"/>
    <property type="molecule type" value="Genomic_DNA"/>
</dbReference>
<feature type="transmembrane region" description="Helical" evidence="7">
    <location>
        <begin position="429"/>
        <end position="453"/>
    </location>
</feature>
<dbReference type="PROSITE" id="PS00136">
    <property type="entry name" value="SUBTILASE_ASP"/>
    <property type="match status" value="1"/>
</dbReference>
<keyword evidence="7" id="KW-0472">Membrane</keyword>
<feature type="compositionally biased region" description="Gly residues" evidence="6">
    <location>
        <begin position="214"/>
        <end position="230"/>
    </location>
</feature>
<evidence type="ECO:0000259" key="8">
    <source>
        <dbReference type="Pfam" id="PF00082"/>
    </source>
</evidence>
<dbReference type="InterPro" id="IPR023827">
    <property type="entry name" value="Peptidase_S8_Asp-AS"/>
</dbReference>
<accession>A0A835TH00</accession>